<dbReference type="GeneID" id="111593118"/>
<dbReference type="OMA" id="WPENVHS"/>
<feature type="region of interest" description="Disordered" evidence="1">
    <location>
        <begin position="1"/>
        <end position="22"/>
    </location>
</feature>
<dbReference type="OrthoDB" id="8191652at2759"/>
<evidence type="ECO:0000313" key="4">
    <source>
        <dbReference type="RefSeq" id="XP_023161487.1"/>
    </source>
</evidence>
<protein>
    <submittedName>
        <fullName evidence="4">Uncharacterized protein LOC111593118</fullName>
    </submittedName>
</protein>
<proteinExistence type="predicted"/>
<sequence length="351" mass="39994">MHSRLSYTRTEGSNLSDDFEDPRKRGILRKSSCHSYRQQLQSSQQGNMLQGLMILTGMATLVVVLWFQSMDGNSDDQMNLQTCVSRSLNALWLGVSGILYLGGTAKGFGSQDADPDSPRAFHCNHKLDTMRIFRQISKQVLNQELALARLERAIRSDRPLRSIALLGPPGVGKTLTAMVLRQQFPWPENVHSYSWSTYVPDGAHKFNVIRNFVEQLSFCGQNLLIIDNLSPCDYSFVPTYNKLLLEREGDAHLAGNQSVIVVYIFNLEMQYYWQQYELLQQLPMDTTIVNYRPFGRSDVLACLENELRLEQRTLDLRTISHIVGEAMLDVDDAGCKRIRQLLMQHGLTDLQ</sequence>
<dbReference type="KEGG" id="dhe:111593118"/>
<accession>A0A6J1L4V1</accession>
<dbReference type="InterPro" id="IPR027417">
    <property type="entry name" value="P-loop_NTPase"/>
</dbReference>
<keyword evidence="2" id="KW-1133">Transmembrane helix</keyword>
<evidence type="ECO:0000256" key="2">
    <source>
        <dbReference type="SAM" id="Phobius"/>
    </source>
</evidence>
<evidence type="ECO:0000313" key="3">
    <source>
        <dbReference type="Proteomes" id="UP000504633"/>
    </source>
</evidence>
<name>A0A6J1L4V1_DROHY</name>
<gene>
    <name evidence="4" type="primary">LOC111593118</name>
</gene>
<dbReference type="Gene3D" id="3.40.50.300">
    <property type="entry name" value="P-loop containing nucleotide triphosphate hydrolases"/>
    <property type="match status" value="1"/>
</dbReference>
<organism evidence="3 4">
    <name type="scientific">Drosophila hydei</name>
    <name type="common">Fruit fly</name>
    <dbReference type="NCBI Taxonomy" id="7224"/>
    <lineage>
        <taxon>Eukaryota</taxon>
        <taxon>Metazoa</taxon>
        <taxon>Ecdysozoa</taxon>
        <taxon>Arthropoda</taxon>
        <taxon>Hexapoda</taxon>
        <taxon>Insecta</taxon>
        <taxon>Pterygota</taxon>
        <taxon>Neoptera</taxon>
        <taxon>Endopterygota</taxon>
        <taxon>Diptera</taxon>
        <taxon>Brachycera</taxon>
        <taxon>Muscomorpha</taxon>
        <taxon>Ephydroidea</taxon>
        <taxon>Drosophilidae</taxon>
        <taxon>Drosophila</taxon>
    </lineage>
</organism>
<dbReference type="RefSeq" id="XP_023161487.1">
    <property type="nucleotide sequence ID" value="XM_023305719.2"/>
</dbReference>
<keyword evidence="3" id="KW-1185">Reference proteome</keyword>
<feature type="compositionally biased region" description="Polar residues" evidence="1">
    <location>
        <begin position="1"/>
        <end position="16"/>
    </location>
</feature>
<feature type="transmembrane region" description="Helical" evidence="2">
    <location>
        <begin position="47"/>
        <end position="67"/>
    </location>
</feature>
<dbReference type="AlphaFoldDB" id="A0A6J1L4V1"/>
<dbReference type="SUPFAM" id="SSF52540">
    <property type="entry name" value="P-loop containing nucleoside triphosphate hydrolases"/>
    <property type="match status" value="1"/>
</dbReference>
<keyword evidence="2" id="KW-0812">Transmembrane</keyword>
<reference evidence="4" key="1">
    <citation type="submission" date="2025-08" db="UniProtKB">
        <authorList>
            <consortium name="RefSeq"/>
        </authorList>
    </citation>
    <scope>IDENTIFICATION</scope>
    <source>
        <strain evidence="4">15085-1641.00</strain>
        <tissue evidence="4">Whole body</tissue>
    </source>
</reference>
<keyword evidence="2" id="KW-0472">Membrane</keyword>
<evidence type="ECO:0000256" key="1">
    <source>
        <dbReference type="SAM" id="MobiDB-lite"/>
    </source>
</evidence>
<dbReference type="Proteomes" id="UP000504633">
    <property type="component" value="Unplaced"/>
</dbReference>